<evidence type="ECO:0000313" key="1">
    <source>
        <dbReference type="EMBL" id="MFL0250639.1"/>
    </source>
</evidence>
<accession>A0ABW8TDQ3</accession>
<sequence length="91" mass="10775">MKIILSNKCRQHMEAHKNDFVVDWKELIELCEVEGKFNHLHKSFEIIKVEFPFSVGYCNCIETDANDEIVFAKRYGRDTYSRFILNKSSNL</sequence>
<organism evidence="1 2">
    <name type="scientific">Clostridium neuense</name>
    <dbReference type="NCBI Taxonomy" id="1728934"/>
    <lineage>
        <taxon>Bacteria</taxon>
        <taxon>Bacillati</taxon>
        <taxon>Bacillota</taxon>
        <taxon>Clostridia</taxon>
        <taxon>Eubacteriales</taxon>
        <taxon>Clostridiaceae</taxon>
        <taxon>Clostridium</taxon>
    </lineage>
</organism>
<name>A0ABW8TDQ3_9CLOT</name>
<dbReference type="Proteomes" id="UP001623592">
    <property type="component" value="Unassembled WGS sequence"/>
</dbReference>
<dbReference type="EMBL" id="JBJIAA010000007">
    <property type="protein sequence ID" value="MFL0250639.1"/>
    <property type="molecule type" value="Genomic_DNA"/>
</dbReference>
<proteinExistence type="predicted"/>
<keyword evidence="2" id="KW-1185">Reference proteome</keyword>
<reference evidence="1 2" key="1">
    <citation type="submission" date="2024-11" db="EMBL/GenBank/DDBJ databases">
        <authorList>
            <person name="Heng Y.C."/>
            <person name="Lim A.C.H."/>
            <person name="Lee J.K.Y."/>
            <person name="Kittelmann S."/>
        </authorList>
    </citation>
    <scope>NUCLEOTIDE SEQUENCE [LARGE SCALE GENOMIC DNA]</scope>
    <source>
        <strain evidence="1 2">WILCCON 0114</strain>
    </source>
</reference>
<evidence type="ECO:0008006" key="3">
    <source>
        <dbReference type="Google" id="ProtNLM"/>
    </source>
</evidence>
<gene>
    <name evidence="1" type="ORF">ACJDT4_09425</name>
</gene>
<evidence type="ECO:0000313" key="2">
    <source>
        <dbReference type="Proteomes" id="UP001623592"/>
    </source>
</evidence>
<dbReference type="RefSeq" id="WP_406787304.1">
    <property type="nucleotide sequence ID" value="NZ_JBJIAA010000007.1"/>
</dbReference>
<comment type="caution">
    <text evidence="1">The sequence shown here is derived from an EMBL/GenBank/DDBJ whole genome shotgun (WGS) entry which is preliminary data.</text>
</comment>
<protein>
    <recommendedName>
        <fullName evidence="3">Phage protein</fullName>
    </recommendedName>
</protein>